<dbReference type="InterPro" id="IPR021335">
    <property type="entry name" value="DUF2948"/>
</dbReference>
<gene>
    <name evidence="1" type="ORF">IEI95_023560</name>
</gene>
<proteinExistence type="predicted"/>
<dbReference type="EMBL" id="JACXXJ020000005">
    <property type="protein sequence ID" value="MBF2717194.1"/>
    <property type="molecule type" value="Genomic_DNA"/>
</dbReference>
<organism evidence="1 2">
    <name type="scientific">Agrobacterium vitis</name>
    <name type="common">Rhizobium vitis</name>
    <dbReference type="NCBI Taxonomy" id="373"/>
    <lineage>
        <taxon>Bacteria</taxon>
        <taxon>Pseudomonadati</taxon>
        <taxon>Pseudomonadota</taxon>
        <taxon>Alphaproteobacteria</taxon>
        <taxon>Hyphomicrobiales</taxon>
        <taxon>Rhizobiaceae</taxon>
        <taxon>Rhizobium/Agrobacterium group</taxon>
        <taxon>Agrobacterium</taxon>
    </lineage>
</organism>
<dbReference type="AlphaFoldDB" id="A0AAE2RGW8"/>
<evidence type="ECO:0000313" key="2">
    <source>
        <dbReference type="Proteomes" id="UP000655037"/>
    </source>
</evidence>
<dbReference type="RefSeq" id="WP_087727262.1">
    <property type="nucleotide sequence ID" value="NZ_JAALYG010000002.1"/>
</dbReference>
<comment type="caution">
    <text evidence="1">The sequence shown here is derived from an EMBL/GenBank/DDBJ whole genome shotgun (WGS) entry which is preliminary data.</text>
</comment>
<reference evidence="1" key="1">
    <citation type="submission" date="2020-11" db="EMBL/GenBank/DDBJ databases">
        <title>Agrobacterium vitis strain K377 genome.</title>
        <authorList>
            <person name="Xi H."/>
        </authorList>
    </citation>
    <scope>NUCLEOTIDE SEQUENCE</scope>
    <source>
        <strain evidence="1">K377</strain>
    </source>
</reference>
<sequence length="156" mass="16717">MTDLKLLSLDEEDLAILSAHMQDAVFKPADVDYAAKSGVFSVAVNRFVWEKAGKGGGIFRRAKSFERRRALLTIKRVQAVRSIGISQTDKDQVMNLLAVTFTAAQGDGKGDGPEGRVELVCAAGATIALDVECIEVQLADTGGAWETTSRPRHPGA</sequence>
<evidence type="ECO:0000313" key="1">
    <source>
        <dbReference type="EMBL" id="MBF2717194.1"/>
    </source>
</evidence>
<dbReference type="Pfam" id="PF11164">
    <property type="entry name" value="DUF2948"/>
    <property type="match status" value="1"/>
</dbReference>
<name>A0AAE2RGW8_AGRVI</name>
<dbReference type="Proteomes" id="UP000655037">
    <property type="component" value="Unassembled WGS sequence"/>
</dbReference>
<protein>
    <submittedName>
        <fullName evidence="1">DUF2948 family protein</fullName>
    </submittedName>
</protein>
<accession>A0AAE2RGW8</accession>